<reference evidence="4" key="1">
    <citation type="submission" date="2025-08" db="UniProtKB">
        <authorList>
            <consortium name="RefSeq"/>
        </authorList>
    </citation>
    <scope>IDENTIFICATION</scope>
    <source>
        <tissue evidence="4">Muscle</tissue>
    </source>
</reference>
<protein>
    <submittedName>
        <fullName evidence="4">Zinc finger CCCH domain-containing protein 11A-like</fullName>
    </submittedName>
</protein>
<feature type="non-terminal residue" evidence="4">
    <location>
        <position position="1"/>
    </location>
</feature>
<dbReference type="InterPro" id="IPR041686">
    <property type="entry name" value="Znf-CCCH_3"/>
</dbReference>
<dbReference type="OrthoDB" id="5395350at2759"/>
<name>A0A6I9NFV6_9TELE</name>
<evidence type="ECO:0000313" key="3">
    <source>
        <dbReference type="Proteomes" id="UP000504611"/>
    </source>
</evidence>
<evidence type="ECO:0000256" key="1">
    <source>
        <dbReference type="SAM" id="MobiDB-lite"/>
    </source>
</evidence>
<proteinExistence type="predicted"/>
<keyword evidence="3" id="KW-1185">Reference proteome</keyword>
<evidence type="ECO:0000313" key="4">
    <source>
        <dbReference type="RefSeq" id="XP_010773315.1"/>
    </source>
</evidence>
<dbReference type="KEGG" id="ncc:104948788"/>
<dbReference type="GO" id="GO:0016973">
    <property type="term" value="P:poly(A)+ mRNA export from nucleus"/>
    <property type="evidence" value="ECO:0007669"/>
    <property type="project" value="TreeGrafter"/>
</dbReference>
<organism evidence="3 4">
    <name type="scientific">Notothenia coriiceps</name>
    <name type="common">black rockcod</name>
    <dbReference type="NCBI Taxonomy" id="8208"/>
    <lineage>
        <taxon>Eukaryota</taxon>
        <taxon>Metazoa</taxon>
        <taxon>Chordata</taxon>
        <taxon>Craniata</taxon>
        <taxon>Vertebrata</taxon>
        <taxon>Euteleostomi</taxon>
        <taxon>Actinopterygii</taxon>
        <taxon>Neopterygii</taxon>
        <taxon>Teleostei</taxon>
        <taxon>Neoteleostei</taxon>
        <taxon>Acanthomorphata</taxon>
        <taxon>Eupercaria</taxon>
        <taxon>Perciformes</taxon>
        <taxon>Notothenioidei</taxon>
        <taxon>Nototheniidae</taxon>
        <taxon>Notothenia</taxon>
    </lineage>
</organism>
<dbReference type="Pfam" id="PF15663">
    <property type="entry name" value="zf-CCCH_3"/>
    <property type="match status" value="1"/>
</dbReference>
<accession>A0A6I9NFV6</accession>
<feature type="region of interest" description="Disordered" evidence="1">
    <location>
        <begin position="36"/>
        <end position="131"/>
    </location>
</feature>
<dbReference type="PANTHER" id="PTHR15725">
    <property type="entry name" value="ZN-FINGER, C-X8-C-X5-C-X3-H TYPE-CONTAINING"/>
    <property type="match status" value="1"/>
</dbReference>
<feature type="domain" description="Zinc-finger CCCH" evidence="2">
    <location>
        <begin position="2"/>
        <end position="51"/>
    </location>
</feature>
<feature type="compositionally biased region" description="Acidic residues" evidence="1">
    <location>
        <begin position="97"/>
        <end position="112"/>
    </location>
</feature>
<dbReference type="RefSeq" id="XP_010773315.1">
    <property type="nucleotide sequence ID" value="XM_010775013.1"/>
</dbReference>
<dbReference type="PANTHER" id="PTHR15725:SF14">
    <property type="entry name" value="ZINC FINGER CCCH DOMAIN-CONTAINING PROTEIN 11A"/>
    <property type="match status" value="1"/>
</dbReference>
<gene>
    <name evidence="4" type="primary">LOC104948788</name>
</gene>
<dbReference type="AlphaFoldDB" id="A0A6I9NFV6"/>
<sequence>KQKNRKEIPCYWESQSAGCQKPHCAFFHDRPRYIEGMFVPPDKSLSKAEEQPNEEPAPPPIAPLPTAANPQLRGVIKTETQEPVPSPTHPPVVINPADDDEDEDDQYSEEGEDGRVGLSPRKLSKSGETDTPHLESLLVNKAVLHHNLCGM</sequence>
<evidence type="ECO:0000259" key="2">
    <source>
        <dbReference type="Pfam" id="PF15663"/>
    </source>
</evidence>
<dbReference type="GeneID" id="104948788"/>
<dbReference type="Proteomes" id="UP000504611">
    <property type="component" value="Unplaced"/>
</dbReference>